<dbReference type="Proteomes" id="UP001060085">
    <property type="component" value="Linkage Group LG01"/>
</dbReference>
<evidence type="ECO:0000313" key="2">
    <source>
        <dbReference type="Proteomes" id="UP001060085"/>
    </source>
</evidence>
<name>A0ACC0CEI2_CATRO</name>
<proteinExistence type="predicted"/>
<dbReference type="EMBL" id="CM044701">
    <property type="protein sequence ID" value="KAI5683158.1"/>
    <property type="molecule type" value="Genomic_DNA"/>
</dbReference>
<sequence length="130" mass="14896">MSGPLALITVDLRSRRMSTTCGRKSFRHLEELHKHHTRDKNGQYVNTFSEEFWSSRAVAELQPCCLEAEQRITRWVEAAVSSVYATFDEHMRRFAKQSHCLYTPMLPMMDIVKATMTAVPSTTSSMAPQI</sequence>
<organism evidence="1 2">
    <name type="scientific">Catharanthus roseus</name>
    <name type="common">Madagascar periwinkle</name>
    <name type="synonym">Vinca rosea</name>
    <dbReference type="NCBI Taxonomy" id="4058"/>
    <lineage>
        <taxon>Eukaryota</taxon>
        <taxon>Viridiplantae</taxon>
        <taxon>Streptophyta</taxon>
        <taxon>Embryophyta</taxon>
        <taxon>Tracheophyta</taxon>
        <taxon>Spermatophyta</taxon>
        <taxon>Magnoliopsida</taxon>
        <taxon>eudicotyledons</taxon>
        <taxon>Gunneridae</taxon>
        <taxon>Pentapetalae</taxon>
        <taxon>asterids</taxon>
        <taxon>lamiids</taxon>
        <taxon>Gentianales</taxon>
        <taxon>Apocynaceae</taxon>
        <taxon>Rauvolfioideae</taxon>
        <taxon>Vinceae</taxon>
        <taxon>Catharanthinae</taxon>
        <taxon>Catharanthus</taxon>
    </lineage>
</organism>
<protein>
    <submittedName>
        <fullName evidence="1">Uncharacterized protein</fullName>
    </submittedName>
</protein>
<accession>A0ACC0CEI2</accession>
<reference evidence="2" key="1">
    <citation type="journal article" date="2023" name="Nat. Plants">
        <title>Single-cell RNA sequencing provides a high-resolution roadmap for understanding the multicellular compartmentation of specialized metabolism.</title>
        <authorList>
            <person name="Sun S."/>
            <person name="Shen X."/>
            <person name="Li Y."/>
            <person name="Li Y."/>
            <person name="Wang S."/>
            <person name="Li R."/>
            <person name="Zhang H."/>
            <person name="Shen G."/>
            <person name="Guo B."/>
            <person name="Wei J."/>
            <person name="Xu J."/>
            <person name="St-Pierre B."/>
            <person name="Chen S."/>
            <person name="Sun C."/>
        </authorList>
    </citation>
    <scope>NUCLEOTIDE SEQUENCE [LARGE SCALE GENOMIC DNA]</scope>
</reference>
<keyword evidence="2" id="KW-1185">Reference proteome</keyword>
<evidence type="ECO:0000313" key="1">
    <source>
        <dbReference type="EMBL" id="KAI5683158.1"/>
    </source>
</evidence>
<gene>
    <name evidence="1" type="ORF">M9H77_04386</name>
</gene>
<comment type="caution">
    <text evidence="1">The sequence shown here is derived from an EMBL/GenBank/DDBJ whole genome shotgun (WGS) entry which is preliminary data.</text>
</comment>